<dbReference type="InterPro" id="IPR000210">
    <property type="entry name" value="BTB/POZ_dom"/>
</dbReference>
<dbReference type="Pfam" id="PF00651">
    <property type="entry name" value="BTB"/>
    <property type="match status" value="1"/>
</dbReference>
<dbReference type="Proteomes" id="UP000887565">
    <property type="component" value="Unplaced"/>
</dbReference>
<dbReference type="Gene3D" id="3.30.710.10">
    <property type="entry name" value="Potassium Channel Kv1.1, Chain A"/>
    <property type="match status" value="1"/>
</dbReference>
<reference evidence="4" key="1">
    <citation type="submission" date="2022-11" db="UniProtKB">
        <authorList>
            <consortium name="WormBaseParasite"/>
        </authorList>
    </citation>
    <scope>IDENTIFICATION</scope>
</reference>
<organism evidence="3 4">
    <name type="scientific">Romanomermis culicivorax</name>
    <name type="common">Nematode worm</name>
    <dbReference type="NCBI Taxonomy" id="13658"/>
    <lineage>
        <taxon>Eukaryota</taxon>
        <taxon>Metazoa</taxon>
        <taxon>Ecdysozoa</taxon>
        <taxon>Nematoda</taxon>
        <taxon>Enoplea</taxon>
        <taxon>Dorylaimia</taxon>
        <taxon>Mermithida</taxon>
        <taxon>Mermithoidea</taxon>
        <taxon>Mermithidae</taxon>
        <taxon>Romanomermis</taxon>
    </lineage>
</organism>
<dbReference type="PANTHER" id="PTHR47274">
    <property type="entry name" value="BTB/POZ DOMAIN CONTAINING PROTEIN, EXPRESSED-RELATED"/>
    <property type="match status" value="1"/>
</dbReference>
<evidence type="ECO:0000313" key="3">
    <source>
        <dbReference type="Proteomes" id="UP000887565"/>
    </source>
</evidence>
<protein>
    <submittedName>
        <fullName evidence="4">BTB domain-containing protein</fullName>
    </submittedName>
</protein>
<dbReference type="SUPFAM" id="SSF54695">
    <property type="entry name" value="POZ domain"/>
    <property type="match status" value="1"/>
</dbReference>
<comment type="function">
    <text evidence="1">May act as a substrate-specific adapter of an E3 ubiquitin-protein ligase complex (CUL3-RBX1-BTB) which mediates the ubiquitination and subsequent proteasomal degradation of target proteins.</text>
</comment>
<accession>A0A915J3G6</accession>
<dbReference type="PANTHER" id="PTHR47274:SF1">
    <property type="entry name" value="BTB_POZ DOMAIN CONTAINING PROTEIN, EXPRESSED"/>
    <property type="match status" value="1"/>
</dbReference>
<proteinExistence type="predicted"/>
<feature type="domain" description="BTB" evidence="2">
    <location>
        <begin position="261"/>
        <end position="331"/>
    </location>
</feature>
<dbReference type="CDD" id="cd14733">
    <property type="entry name" value="BACK"/>
    <property type="match status" value="1"/>
</dbReference>
<evidence type="ECO:0000259" key="2">
    <source>
        <dbReference type="PROSITE" id="PS50097"/>
    </source>
</evidence>
<sequence>MEHKIPFVVEWIPQLSRVVFAKPGRFIISPTFATKYKNTAYKWSIIFYPNGYSLSQSAIPALDDRIGNQILGDEDEETIGPTVRANNTSSKSAIFIVLRPFSTCSAKHVRVKAKVEFEISLKGNNAHIVGKVEDTLFRIQKIDMIKRGGSPKLLKGVSEFGPLCKEMVDQFTPISDERMAVTCRLYIDATDFDRWAGRQKPVSWLGGSYGRHRHHIGQKLRDCGIGVSGHESQEDSADSSEISCFDPVSIEDFDGIIGERPDLTLTSNDGYTYKCNYEKLSASSDVMARLFDPNSSYIESSTRSVTLPDITGKNLSFLLYFIYFGKLPIKAKDYITEILYMADKYMIKNLVEICINVMYDNVNSTNVFDYLKISVNHNLADLKEACLDVIYSNREGLFGENGQNLQAKAKLFARGENIGMILLNLLANRAAQSAGVISFH</sequence>
<dbReference type="InterPro" id="IPR011333">
    <property type="entry name" value="SKP1/BTB/POZ_sf"/>
</dbReference>
<dbReference type="SMART" id="SM00225">
    <property type="entry name" value="BTB"/>
    <property type="match status" value="1"/>
</dbReference>
<dbReference type="AlphaFoldDB" id="A0A915J3G6"/>
<dbReference type="PROSITE" id="PS50097">
    <property type="entry name" value="BTB"/>
    <property type="match status" value="1"/>
</dbReference>
<dbReference type="WBParaSite" id="nRc.2.0.1.t20669-RA">
    <property type="protein sequence ID" value="nRc.2.0.1.t20669-RA"/>
    <property type="gene ID" value="nRc.2.0.1.g20669"/>
</dbReference>
<name>A0A915J3G6_ROMCU</name>
<evidence type="ECO:0000256" key="1">
    <source>
        <dbReference type="ARBA" id="ARBA00002668"/>
    </source>
</evidence>
<dbReference type="InterPro" id="IPR044784">
    <property type="entry name" value="At1g01640-like"/>
</dbReference>
<dbReference type="CDD" id="cd18186">
    <property type="entry name" value="BTB_POZ_ZBTB_KLHL-like"/>
    <property type="match status" value="1"/>
</dbReference>
<keyword evidence="3" id="KW-1185">Reference proteome</keyword>
<evidence type="ECO:0000313" key="4">
    <source>
        <dbReference type="WBParaSite" id="nRc.2.0.1.t20669-RA"/>
    </source>
</evidence>